<dbReference type="Pfam" id="PF13302">
    <property type="entry name" value="Acetyltransf_3"/>
    <property type="match status" value="1"/>
</dbReference>
<dbReference type="PANTHER" id="PTHR43792">
    <property type="entry name" value="GNAT FAMILY, PUTATIVE (AFU_ORTHOLOGUE AFUA_3G00765)-RELATED-RELATED"/>
    <property type="match status" value="1"/>
</dbReference>
<dbReference type="PROSITE" id="PS51186">
    <property type="entry name" value="GNAT"/>
    <property type="match status" value="2"/>
</dbReference>
<name>A0A6M8HNY1_9PROT</name>
<reference evidence="2 3" key="1">
    <citation type="journal article" date="2014" name="World J. Microbiol. Biotechnol.">
        <title>Biodiversity and physiological characteristics of Antarctic and Arctic lichens-associated bacteria.</title>
        <authorList>
            <person name="Lee Y.M."/>
            <person name="Kim E.H."/>
            <person name="Lee H.K."/>
            <person name="Hong S.G."/>
        </authorList>
    </citation>
    <scope>NUCLEOTIDE SEQUENCE [LARGE SCALE GENOMIC DNA]</scope>
    <source>
        <strain evidence="2 3">PAMC 26569</strain>
    </source>
</reference>
<dbReference type="Pfam" id="PF13508">
    <property type="entry name" value="Acetyltransf_7"/>
    <property type="match status" value="1"/>
</dbReference>
<dbReference type="InterPro" id="IPR051531">
    <property type="entry name" value="N-acetyltransferase"/>
</dbReference>
<dbReference type="InterPro" id="IPR000182">
    <property type="entry name" value="GNAT_dom"/>
</dbReference>
<feature type="domain" description="N-acetyltransferase" evidence="1">
    <location>
        <begin position="11"/>
        <end position="172"/>
    </location>
</feature>
<accession>A0A6M8HNY1</accession>
<gene>
    <name evidence="2" type="ORF">HN018_08195</name>
</gene>
<dbReference type="InterPro" id="IPR016181">
    <property type="entry name" value="Acyl_CoA_acyltransferase"/>
</dbReference>
<evidence type="ECO:0000313" key="3">
    <source>
        <dbReference type="Proteomes" id="UP000500767"/>
    </source>
</evidence>
<keyword evidence="3" id="KW-1185">Reference proteome</keyword>
<dbReference type="EMBL" id="CP053708">
    <property type="protein sequence ID" value="QKE90032.1"/>
    <property type="molecule type" value="Genomic_DNA"/>
</dbReference>
<evidence type="ECO:0000259" key="1">
    <source>
        <dbReference type="PROSITE" id="PS51186"/>
    </source>
</evidence>
<dbReference type="PANTHER" id="PTHR43792:SF1">
    <property type="entry name" value="N-ACETYLTRANSFERASE DOMAIN-CONTAINING PROTEIN"/>
    <property type="match status" value="1"/>
</dbReference>
<dbReference type="CDD" id="cd04301">
    <property type="entry name" value="NAT_SF"/>
    <property type="match status" value="1"/>
</dbReference>
<evidence type="ECO:0000313" key="2">
    <source>
        <dbReference type="EMBL" id="QKE90032.1"/>
    </source>
</evidence>
<proteinExistence type="predicted"/>
<dbReference type="GO" id="GO:0016747">
    <property type="term" value="F:acyltransferase activity, transferring groups other than amino-acyl groups"/>
    <property type="evidence" value="ECO:0007669"/>
    <property type="project" value="InterPro"/>
</dbReference>
<dbReference type="RefSeq" id="WP_171836017.1">
    <property type="nucleotide sequence ID" value="NZ_CP053708.1"/>
</dbReference>
<organism evidence="2 3">
    <name type="scientific">Lichenicola cladoniae</name>
    <dbReference type="NCBI Taxonomy" id="1484109"/>
    <lineage>
        <taxon>Bacteria</taxon>
        <taxon>Pseudomonadati</taxon>
        <taxon>Pseudomonadota</taxon>
        <taxon>Alphaproteobacteria</taxon>
        <taxon>Acetobacterales</taxon>
        <taxon>Acetobacteraceae</taxon>
        <taxon>Lichenicola</taxon>
    </lineage>
</organism>
<keyword evidence="2" id="KW-0808">Transferase</keyword>
<dbReference type="Gene3D" id="3.40.630.30">
    <property type="match status" value="2"/>
</dbReference>
<protein>
    <submittedName>
        <fullName evidence="2">GNAT family N-acetyltransferase</fullName>
    </submittedName>
</protein>
<dbReference type="Proteomes" id="UP000500767">
    <property type="component" value="Chromosome"/>
</dbReference>
<dbReference type="SUPFAM" id="SSF55729">
    <property type="entry name" value="Acyl-CoA N-acyltransferases (Nat)"/>
    <property type="match status" value="2"/>
</dbReference>
<dbReference type="KEGG" id="lck:HN018_08195"/>
<dbReference type="AlphaFoldDB" id="A0A6M8HNY1"/>
<feature type="domain" description="N-acetyltransferase" evidence="1">
    <location>
        <begin position="180"/>
        <end position="325"/>
    </location>
</feature>
<sequence>MAEPIIETARLLMRPPRECDLDGWAAFGADEVATRYLGGVQGRPEAWRSLAGAAGSWSLLGFGVFSVILRETGQWIGRVGPLRPEGWPAAEIGWGLLPAFWGRGYAIEAATAAASFAFEQLGWDAIGHVIDPANQASIVVARALGSHLIGRTQLPEPYTKDHVDLWGQSRAEWRARHATIPARPSDGSVFTVSNSVDAETEAAIEHGLDGYNQSQVGPESRRPLWVTCRDAGGRVIGGARCVVLWQWLLVNWLWVEEAHRRSGLGSDLLRRAEQAGIAEGCTGAMLNTFSFQAPDFYRSHGYAVFGKLGDFPVRHTRYWMSKALAPTVD</sequence>